<dbReference type="AlphaFoldDB" id="A0A409YJI1"/>
<dbReference type="OrthoDB" id="5977743at2759"/>
<feature type="region of interest" description="Disordered" evidence="5">
    <location>
        <begin position="416"/>
        <end position="437"/>
    </location>
</feature>
<gene>
    <name evidence="8" type="ORF">CVT26_008026</name>
</gene>
<dbReference type="EMBL" id="NHYE01000765">
    <property type="protein sequence ID" value="PPR03177.1"/>
    <property type="molecule type" value="Genomic_DNA"/>
</dbReference>
<organism evidence="8 9">
    <name type="scientific">Gymnopilus dilepis</name>
    <dbReference type="NCBI Taxonomy" id="231916"/>
    <lineage>
        <taxon>Eukaryota</taxon>
        <taxon>Fungi</taxon>
        <taxon>Dikarya</taxon>
        <taxon>Basidiomycota</taxon>
        <taxon>Agaricomycotina</taxon>
        <taxon>Agaricomycetes</taxon>
        <taxon>Agaricomycetidae</taxon>
        <taxon>Agaricales</taxon>
        <taxon>Agaricineae</taxon>
        <taxon>Hymenogastraceae</taxon>
        <taxon>Gymnopilus</taxon>
    </lineage>
</organism>
<evidence type="ECO:0000313" key="9">
    <source>
        <dbReference type="Proteomes" id="UP000284706"/>
    </source>
</evidence>
<keyword evidence="2 6" id="KW-0812">Transmembrane</keyword>
<feature type="transmembrane region" description="Helical" evidence="6">
    <location>
        <begin position="382"/>
        <end position="403"/>
    </location>
</feature>
<dbReference type="Pfam" id="PF00149">
    <property type="entry name" value="Metallophos"/>
    <property type="match status" value="1"/>
</dbReference>
<evidence type="ECO:0000313" key="8">
    <source>
        <dbReference type="EMBL" id="PPR03177.1"/>
    </source>
</evidence>
<evidence type="ECO:0000256" key="6">
    <source>
        <dbReference type="SAM" id="Phobius"/>
    </source>
</evidence>
<keyword evidence="9" id="KW-1185">Reference proteome</keyword>
<dbReference type="GO" id="GO:0005783">
    <property type="term" value="C:endoplasmic reticulum"/>
    <property type="evidence" value="ECO:0007669"/>
    <property type="project" value="TreeGrafter"/>
</dbReference>
<dbReference type="FunCoup" id="A0A409YJI1">
    <property type="interactions" value="188"/>
</dbReference>
<dbReference type="GO" id="GO:0016787">
    <property type="term" value="F:hydrolase activity"/>
    <property type="evidence" value="ECO:0007669"/>
    <property type="project" value="InterPro"/>
</dbReference>
<dbReference type="Proteomes" id="UP000284706">
    <property type="component" value="Unassembled WGS sequence"/>
</dbReference>
<evidence type="ECO:0000256" key="5">
    <source>
        <dbReference type="SAM" id="MobiDB-lite"/>
    </source>
</evidence>
<feature type="domain" description="Calcineurin-like phosphoesterase" evidence="7">
    <location>
        <begin position="109"/>
        <end position="266"/>
    </location>
</feature>
<keyword evidence="4 6" id="KW-0472">Membrane</keyword>
<evidence type="ECO:0000259" key="7">
    <source>
        <dbReference type="Pfam" id="PF00149"/>
    </source>
</evidence>
<comment type="subcellular location">
    <subcellularLocation>
        <location evidence="1">Membrane</location>
        <topology evidence="1">Multi-pass membrane protein</topology>
    </subcellularLocation>
</comment>
<proteinExistence type="predicted"/>
<dbReference type="Gene3D" id="3.60.21.10">
    <property type="match status" value="1"/>
</dbReference>
<comment type="caution">
    <text evidence="8">The sequence shown here is derived from an EMBL/GenBank/DDBJ whole genome shotgun (WGS) entry which is preliminary data.</text>
</comment>
<evidence type="ECO:0000256" key="1">
    <source>
        <dbReference type="ARBA" id="ARBA00004141"/>
    </source>
</evidence>
<feature type="transmembrane region" description="Helical" evidence="6">
    <location>
        <begin position="639"/>
        <end position="661"/>
    </location>
</feature>
<dbReference type="InterPro" id="IPR029052">
    <property type="entry name" value="Metallo-depent_PP-like"/>
</dbReference>
<evidence type="ECO:0000256" key="4">
    <source>
        <dbReference type="ARBA" id="ARBA00023136"/>
    </source>
</evidence>
<dbReference type="PANTHER" id="PTHR13315">
    <property type="entry name" value="METALLO PHOSPHOESTERASE RELATED"/>
    <property type="match status" value="1"/>
</dbReference>
<dbReference type="InterPro" id="IPR004843">
    <property type="entry name" value="Calcineurin-like_PHP"/>
</dbReference>
<accession>A0A409YJI1</accession>
<reference evidence="8 9" key="1">
    <citation type="journal article" date="2018" name="Evol. Lett.">
        <title>Horizontal gene cluster transfer increased hallucinogenic mushroom diversity.</title>
        <authorList>
            <person name="Reynolds H.T."/>
            <person name="Vijayakumar V."/>
            <person name="Gluck-Thaler E."/>
            <person name="Korotkin H.B."/>
            <person name="Matheny P.B."/>
            <person name="Slot J.C."/>
        </authorList>
    </citation>
    <scope>NUCLEOTIDE SEQUENCE [LARGE SCALE GENOMIC DNA]</scope>
    <source>
        <strain evidence="8 9">SRW20</strain>
    </source>
</reference>
<feature type="region of interest" description="Disordered" evidence="5">
    <location>
        <begin position="480"/>
        <end position="511"/>
    </location>
</feature>
<dbReference type="GO" id="GO:0016020">
    <property type="term" value="C:membrane"/>
    <property type="evidence" value="ECO:0007669"/>
    <property type="project" value="UniProtKB-SubCell"/>
</dbReference>
<sequence length="662" mass="74305">MSGSRPRSLTLSGPRQSHLYSHALVTNVLRLLWVVIVIWGDLGIFFWSLSGCRWPQVNIGHELRQKPRHTHVLLVADPQVQHSALLSPKSAWANSIRRVLFDLNLRKSWHVASRLKPQVVIFLGDMLANGKSAQNREEYRQAAEAFTSIFDIDPPTKVYYVPGNNDVGLGFGSQVSQNLRSYFVDTFGPLNQKIIISNHTFIALDAPALVDEDYQRHAKAQSFEEWTPNKGGAIDFVKEMGEYGPRHVVLLSHIPLARSETADCGPLRERGNIRRAAGHGYQSMLGKQTTSFLLKNLEPVIVFSADNRDYCDYTHVLPGSRVDGNNQANAVREVTVKSFSMSVHIERPGFQLLSLVDPAIVANPSFASFADRPCSLPDQFHIYSGFYFPCICVTLLLLFIINFRKARSRPFKKPEVISLTPSPRSSGRNSPNPAMYPDPAQWSATWSPYTPTVPVSPRATLPSYLRTPGLQSTSATHLVASLPGTPVPSSPTSLGSHLPLSERGDVDEEEDPMFPAQYATRREVPIRHHDDDEWSQIGHHGRDDEEFEVVNEQEAGVNTSLLSPRMQSQFISTPEQSRSSSTRRRWSWSYTFVFRGRRRRLHLALPSWTALHNLLDLIGVSAEPRLGGSRTHRRGLNGLLLDTLSVFWPAAIAWFIINWTIS</sequence>
<dbReference type="STRING" id="231916.A0A409YJI1"/>
<protein>
    <recommendedName>
        <fullName evidence="7">Calcineurin-like phosphoesterase domain-containing protein</fullName>
    </recommendedName>
</protein>
<evidence type="ECO:0000256" key="3">
    <source>
        <dbReference type="ARBA" id="ARBA00022989"/>
    </source>
</evidence>
<feature type="compositionally biased region" description="Low complexity" evidence="5">
    <location>
        <begin position="421"/>
        <end position="433"/>
    </location>
</feature>
<dbReference type="GO" id="GO:0006506">
    <property type="term" value="P:GPI anchor biosynthetic process"/>
    <property type="evidence" value="ECO:0007669"/>
    <property type="project" value="InterPro"/>
</dbReference>
<dbReference type="PANTHER" id="PTHR13315:SF4">
    <property type="entry name" value="METALLOPHOSPHOESTERASE, ISOFORM E"/>
    <property type="match status" value="1"/>
</dbReference>
<evidence type="ECO:0000256" key="2">
    <source>
        <dbReference type="ARBA" id="ARBA00022692"/>
    </source>
</evidence>
<dbReference type="InParanoid" id="A0A409YJI1"/>
<feature type="transmembrane region" description="Helical" evidence="6">
    <location>
        <begin position="28"/>
        <end position="49"/>
    </location>
</feature>
<name>A0A409YJI1_9AGAR</name>
<dbReference type="InterPro" id="IPR033308">
    <property type="entry name" value="PGAP5/Cdc1/Ted1"/>
</dbReference>
<keyword evidence="3 6" id="KW-1133">Transmembrane helix</keyword>
<dbReference type="SUPFAM" id="SSF56300">
    <property type="entry name" value="Metallo-dependent phosphatases"/>
    <property type="match status" value="1"/>
</dbReference>